<keyword evidence="1" id="KW-0472">Membrane</keyword>
<evidence type="ECO:0000313" key="2">
    <source>
        <dbReference type="EMBL" id="KAE8318730.1"/>
    </source>
</evidence>
<evidence type="ECO:0000256" key="1">
    <source>
        <dbReference type="SAM" id="Phobius"/>
    </source>
</evidence>
<dbReference type="Proteomes" id="UP000325433">
    <property type="component" value="Unassembled WGS sequence"/>
</dbReference>
<reference evidence="3" key="1">
    <citation type="submission" date="2019-04" db="EMBL/GenBank/DDBJ databases">
        <title>Friends and foes A comparative genomics studyof 23 Aspergillus species from section Flavi.</title>
        <authorList>
            <consortium name="DOE Joint Genome Institute"/>
            <person name="Kjaerbolling I."/>
            <person name="Vesth T."/>
            <person name="Frisvad J.C."/>
            <person name="Nybo J.L."/>
            <person name="Theobald S."/>
            <person name="Kildgaard S."/>
            <person name="Isbrandt T."/>
            <person name="Kuo A."/>
            <person name="Sato A."/>
            <person name="Lyhne E.K."/>
            <person name="Kogle M.E."/>
            <person name="Wiebenga A."/>
            <person name="Kun R.S."/>
            <person name="Lubbers R.J."/>
            <person name="Makela M.R."/>
            <person name="Barry K."/>
            <person name="Chovatia M."/>
            <person name="Clum A."/>
            <person name="Daum C."/>
            <person name="Haridas S."/>
            <person name="He G."/>
            <person name="LaButti K."/>
            <person name="Lipzen A."/>
            <person name="Mondo S."/>
            <person name="Riley R."/>
            <person name="Salamov A."/>
            <person name="Simmons B.A."/>
            <person name="Magnuson J.K."/>
            <person name="Henrissat B."/>
            <person name="Mortensen U.H."/>
            <person name="Larsen T.O."/>
            <person name="Devries R.P."/>
            <person name="Grigoriev I.V."/>
            <person name="Machida M."/>
            <person name="Baker S.E."/>
            <person name="Andersen M.R."/>
        </authorList>
    </citation>
    <scope>NUCLEOTIDE SEQUENCE [LARGE SCALE GENOMIC DNA]</scope>
    <source>
        <strain evidence="3">CBS 130015</strain>
    </source>
</reference>
<sequence>MPPIRLSRYVLSMLAPANLAYVSGVCVFGWFFALSSFLSTTWDQSRTNFPYMIPYGVCMSSQLRCMALAEHSNFFLRGGWVIFLHRLYLPGHVFLFFMMSPRLTQHEINELLAWMGHVAG</sequence>
<name>A0A5N6WH01_9EURO</name>
<accession>A0A5N6WH01</accession>
<keyword evidence="1" id="KW-0812">Transmembrane</keyword>
<gene>
    <name evidence="2" type="ORF">BDV41DRAFT_328432</name>
</gene>
<keyword evidence="1" id="KW-1133">Transmembrane helix</keyword>
<proteinExistence type="predicted"/>
<organism evidence="2 3">
    <name type="scientific">Aspergillus transmontanensis</name>
    <dbReference type="NCBI Taxonomy" id="1034304"/>
    <lineage>
        <taxon>Eukaryota</taxon>
        <taxon>Fungi</taxon>
        <taxon>Dikarya</taxon>
        <taxon>Ascomycota</taxon>
        <taxon>Pezizomycotina</taxon>
        <taxon>Eurotiomycetes</taxon>
        <taxon>Eurotiomycetidae</taxon>
        <taxon>Eurotiales</taxon>
        <taxon>Aspergillaceae</taxon>
        <taxon>Aspergillus</taxon>
        <taxon>Aspergillus subgen. Circumdati</taxon>
    </lineage>
</organism>
<dbReference type="EMBL" id="ML738296">
    <property type="protein sequence ID" value="KAE8318730.1"/>
    <property type="molecule type" value="Genomic_DNA"/>
</dbReference>
<evidence type="ECO:0000313" key="3">
    <source>
        <dbReference type="Proteomes" id="UP000325433"/>
    </source>
</evidence>
<protein>
    <submittedName>
        <fullName evidence="2">Uncharacterized protein</fullName>
    </submittedName>
</protein>
<dbReference type="AlphaFoldDB" id="A0A5N6WH01"/>
<feature type="transmembrane region" description="Helical" evidence="1">
    <location>
        <begin position="20"/>
        <end position="39"/>
    </location>
</feature>
<keyword evidence="3" id="KW-1185">Reference proteome</keyword>
<feature type="transmembrane region" description="Helical" evidence="1">
    <location>
        <begin position="75"/>
        <end position="97"/>
    </location>
</feature>